<dbReference type="SUPFAM" id="SSF53474">
    <property type="entry name" value="alpha/beta-Hydrolases"/>
    <property type="match status" value="1"/>
</dbReference>
<dbReference type="AlphaFoldDB" id="A0A6A6BIR9"/>
<dbReference type="EMBL" id="ML995483">
    <property type="protein sequence ID" value="KAF2142727.1"/>
    <property type="molecule type" value="Genomic_DNA"/>
</dbReference>
<keyword evidence="3" id="KW-1185">Reference proteome</keyword>
<dbReference type="PANTHER" id="PTHR37017:SF11">
    <property type="entry name" value="ESTERASE_LIPASE_THIOESTERASE DOMAIN-CONTAINING PROTEIN"/>
    <property type="match status" value="1"/>
</dbReference>
<organism evidence="2 3">
    <name type="scientific">Aplosporella prunicola CBS 121167</name>
    <dbReference type="NCBI Taxonomy" id="1176127"/>
    <lineage>
        <taxon>Eukaryota</taxon>
        <taxon>Fungi</taxon>
        <taxon>Dikarya</taxon>
        <taxon>Ascomycota</taxon>
        <taxon>Pezizomycotina</taxon>
        <taxon>Dothideomycetes</taxon>
        <taxon>Dothideomycetes incertae sedis</taxon>
        <taxon>Botryosphaeriales</taxon>
        <taxon>Aplosporellaceae</taxon>
        <taxon>Aplosporella</taxon>
    </lineage>
</organism>
<dbReference type="InterPro" id="IPR052897">
    <property type="entry name" value="Sec-Metab_Biosynth_Hydrolase"/>
</dbReference>
<gene>
    <name evidence="2" type="ORF">K452DRAFT_226185</name>
</gene>
<dbReference type="Proteomes" id="UP000799438">
    <property type="component" value="Unassembled WGS sequence"/>
</dbReference>
<dbReference type="RefSeq" id="XP_033398439.1">
    <property type="nucleotide sequence ID" value="XM_033536808.1"/>
</dbReference>
<dbReference type="InterPro" id="IPR000073">
    <property type="entry name" value="AB_hydrolase_1"/>
</dbReference>
<evidence type="ECO:0000259" key="1">
    <source>
        <dbReference type="Pfam" id="PF12697"/>
    </source>
</evidence>
<evidence type="ECO:0000313" key="2">
    <source>
        <dbReference type="EMBL" id="KAF2142727.1"/>
    </source>
</evidence>
<sequence length="254" mass="26961">MSPKPTIVLVPGAAHSPAAFAPTTALLHAAGYDTVGVPLPSVGASPPLQNWAPDVARIRDTVAALADAGRAIVLFAHSYGGLVACEAVRNLDCASRQHAALPGGVLRIVFCAALIGEEGSSLVDARSGVVRDPNWDVQVRVACVRLRSANPASTFYNDVPADEAARLVSLLRPHSFRTFFERVTFPAWKFLPSTYIVCENDRALPLAVQERLIASAGEGVFAVERCDAGHSPFVSQPGFVARVIRRAAGEDVRD</sequence>
<dbReference type="GeneID" id="54294304"/>
<accession>A0A6A6BIR9</accession>
<evidence type="ECO:0000313" key="3">
    <source>
        <dbReference type="Proteomes" id="UP000799438"/>
    </source>
</evidence>
<dbReference type="Gene3D" id="3.40.50.1820">
    <property type="entry name" value="alpha/beta hydrolase"/>
    <property type="match status" value="1"/>
</dbReference>
<name>A0A6A6BIR9_9PEZI</name>
<feature type="domain" description="AB hydrolase-1" evidence="1">
    <location>
        <begin position="7"/>
        <end position="242"/>
    </location>
</feature>
<dbReference type="PANTHER" id="PTHR37017">
    <property type="entry name" value="AB HYDROLASE-1 DOMAIN-CONTAINING PROTEIN-RELATED"/>
    <property type="match status" value="1"/>
</dbReference>
<protein>
    <recommendedName>
        <fullName evidence="1">AB hydrolase-1 domain-containing protein</fullName>
    </recommendedName>
</protein>
<dbReference type="Pfam" id="PF12697">
    <property type="entry name" value="Abhydrolase_6"/>
    <property type="match status" value="1"/>
</dbReference>
<proteinExistence type="predicted"/>
<dbReference type="OrthoDB" id="1263307at2759"/>
<dbReference type="InterPro" id="IPR029058">
    <property type="entry name" value="AB_hydrolase_fold"/>
</dbReference>
<reference evidence="2" key="1">
    <citation type="journal article" date="2020" name="Stud. Mycol.">
        <title>101 Dothideomycetes genomes: a test case for predicting lifestyles and emergence of pathogens.</title>
        <authorList>
            <person name="Haridas S."/>
            <person name="Albert R."/>
            <person name="Binder M."/>
            <person name="Bloem J."/>
            <person name="Labutti K."/>
            <person name="Salamov A."/>
            <person name="Andreopoulos B."/>
            <person name="Baker S."/>
            <person name="Barry K."/>
            <person name="Bills G."/>
            <person name="Bluhm B."/>
            <person name="Cannon C."/>
            <person name="Castanera R."/>
            <person name="Culley D."/>
            <person name="Daum C."/>
            <person name="Ezra D."/>
            <person name="Gonzalez J."/>
            <person name="Henrissat B."/>
            <person name="Kuo A."/>
            <person name="Liang C."/>
            <person name="Lipzen A."/>
            <person name="Lutzoni F."/>
            <person name="Magnuson J."/>
            <person name="Mondo S."/>
            <person name="Nolan M."/>
            <person name="Ohm R."/>
            <person name="Pangilinan J."/>
            <person name="Park H.-J."/>
            <person name="Ramirez L."/>
            <person name="Alfaro M."/>
            <person name="Sun H."/>
            <person name="Tritt A."/>
            <person name="Yoshinaga Y."/>
            <person name="Zwiers L.-H."/>
            <person name="Turgeon B."/>
            <person name="Goodwin S."/>
            <person name="Spatafora J."/>
            <person name="Crous P."/>
            <person name="Grigoriev I."/>
        </authorList>
    </citation>
    <scope>NUCLEOTIDE SEQUENCE</scope>
    <source>
        <strain evidence="2">CBS 121167</strain>
    </source>
</reference>